<gene>
    <name evidence="9" type="ORF">CDCA_CDCA01G0132</name>
</gene>
<feature type="region of interest" description="Disordered" evidence="6">
    <location>
        <begin position="81"/>
        <end position="113"/>
    </location>
</feature>
<dbReference type="Gene3D" id="3.40.50.2000">
    <property type="entry name" value="Glycogen Phosphorylase B"/>
    <property type="match status" value="1"/>
</dbReference>
<evidence type="ECO:0000313" key="10">
    <source>
        <dbReference type="Proteomes" id="UP001301350"/>
    </source>
</evidence>
<comment type="subcellular location">
    <subcellularLocation>
        <location evidence="5">Plastid</location>
        <location evidence="5">Chloroplast membrane</location>
    </subcellularLocation>
</comment>
<evidence type="ECO:0000256" key="6">
    <source>
        <dbReference type="SAM" id="MobiDB-lite"/>
    </source>
</evidence>
<evidence type="ECO:0000259" key="7">
    <source>
        <dbReference type="Pfam" id="PF04101"/>
    </source>
</evidence>
<dbReference type="Pfam" id="PF06925">
    <property type="entry name" value="MGDG_synth"/>
    <property type="match status" value="1"/>
</dbReference>
<keyword evidence="3" id="KW-0328">Glycosyltransferase</keyword>
<dbReference type="EC" id="2.4.1.46" evidence="2"/>
<dbReference type="GO" id="GO:0009247">
    <property type="term" value="P:glycolipid biosynthetic process"/>
    <property type="evidence" value="ECO:0007669"/>
    <property type="project" value="InterPro"/>
</dbReference>
<dbReference type="PANTHER" id="PTHR43025:SF3">
    <property type="entry name" value="MONOGALACTOSYLDIACYLGLYCEROL SYNTHASE 1, CHLOROPLASTIC"/>
    <property type="match status" value="1"/>
</dbReference>
<dbReference type="GO" id="GO:0031969">
    <property type="term" value="C:chloroplast membrane"/>
    <property type="evidence" value="ECO:0007669"/>
    <property type="project" value="UniProtKB-SubCell"/>
</dbReference>
<feature type="compositionally biased region" description="Gly residues" evidence="6">
    <location>
        <begin position="86"/>
        <end position="95"/>
    </location>
</feature>
<dbReference type="InterPro" id="IPR009695">
    <property type="entry name" value="Diacylglyc_glucosyltr_N"/>
</dbReference>
<keyword evidence="4" id="KW-0808">Transferase</keyword>
<sequence length="639" mass="69223">MYVPVVSFPREAWAPHPRWTQWLAGQLGACRARYRPTTSFPERAPPPPNRGGPFISRGAASARSTATVFLANLWLDGSLGTTDASGGSGPNGGNGPPTPSLAHGDGPADEPERFWGATRARPHESLADAVTDSNSTATAPRRLRALLLISDTGGGHRASANALRDAIQQLCPNAFDVFIVDMWVEWTLWPFTSLPESYQFLAKNPPLWRAAYCYGELPMTRRLTEEVANALAHERVRAALACVRPDIVVSLHPLTQNLPLRVMRRMGLRGRVPFVTVVTDLGGAHPTWFHPEADRVFVASEAVQQLALKRGVPPACIRQCGLPVRREFWSDASGDAATAAGDGYQPLPDPLLRQRLLESRYAWRLRLGGLDADRKTILVVGGGDGVGGLGRIAEAVVRRLDGVSRERAARGNPVRFQVVVVCGKNERLRRHLEVGMRERNPVAGPTRGAVAASSASLVTRVLVHGFVGNMGEWMAAADAIITKAGPGTIAEALTRGLPIMLSGFLPGQEEGNVPYVVDNGVGEYRRGPEAIAQGIAEWMADEERLLQMAVRARRLGRPHATYEIGREVVDMAREWPGYPDTAEVVDGIEAAHRPAPEQHPVDRGLRRWARTARAIGKAGMGRGPMAMGACRARSVPQPV</sequence>
<dbReference type="AlphaFoldDB" id="A0AAV9IPC3"/>
<keyword evidence="10" id="KW-1185">Reference proteome</keyword>
<dbReference type="InterPro" id="IPR007235">
    <property type="entry name" value="Glyco_trans_28_C"/>
</dbReference>
<evidence type="ECO:0000256" key="3">
    <source>
        <dbReference type="ARBA" id="ARBA00022676"/>
    </source>
</evidence>
<evidence type="ECO:0000259" key="8">
    <source>
        <dbReference type="Pfam" id="PF06925"/>
    </source>
</evidence>
<dbReference type="SUPFAM" id="SSF53756">
    <property type="entry name" value="UDP-Glycosyltransferase/glycogen phosphorylase"/>
    <property type="match status" value="1"/>
</dbReference>
<evidence type="ECO:0000313" key="9">
    <source>
        <dbReference type="EMBL" id="KAK4534107.1"/>
    </source>
</evidence>
<accession>A0AAV9IPC3</accession>
<evidence type="ECO:0000256" key="2">
    <source>
        <dbReference type="ARBA" id="ARBA00012615"/>
    </source>
</evidence>
<dbReference type="Pfam" id="PF04101">
    <property type="entry name" value="Glyco_tran_28_C"/>
    <property type="match status" value="1"/>
</dbReference>
<evidence type="ECO:0000256" key="5">
    <source>
        <dbReference type="ARBA" id="ARBA00046299"/>
    </source>
</evidence>
<dbReference type="PANTHER" id="PTHR43025">
    <property type="entry name" value="MONOGALACTOSYLDIACYLGLYCEROL SYNTHASE"/>
    <property type="match status" value="1"/>
</dbReference>
<proteinExistence type="inferred from homology"/>
<feature type="domain" description="Glycosyl transferase family 28 C-terminal" evidence="7">
    <location>
        <begin position="376"/>
        <end position="551"/>
    </location>
</feature>
<dbReference type="InterPro" id="IPR050519">
    <property type="entry name" value="Glycosyltransf_28_UgtP"/>
</dbReference>
<dbReference type="GO" id="GO:0046509">
    <property type="term" value="F:1,2-diacylglycerol 3-beta-galactosyltransferase activity"/>
    <property type="evidence" value="ECO:0007669"/>
    <property type="project" value="UniProtKB-EC"/>
</dbReference>
<reference evidence="9 10" key="1">
    <citation type="submission" date="2022-07" db="EMBL/GenBank/DDBJ databases">
        <title>Genome-wide signatures of adaptation to extreme environments.</title>
        <authorList>
            <person name="Cho C.H."/>
            <person name="Yoon H.S."/>
        </authorList>
    </citation>
    <scope>NUCLEOTIDE SEQUENCE [LARGE SCALE GENOMIC DNA]</scope>
    <source>
        <strain evidence="9 10">DBV 063 E5</strain>
    </source>
</reference>
<comment type="caution">
    <text evidence="9">The sequence shown here is derived from an EMBL/GenBank/DDBJ whole genome shotgun (WGS) entry which is preliminary data.</text>
</comment>
<feature type="region of interest" description="Disordered" evidence="6">
    <location>
        <begin position="37"/>
        <end position="57"/>
    </location>
</feature>
<organism evidence="9 10">
    <name type="scientific">Cyanidium caldarium</name>
    <name type="common">Red alga</name>
    <dbReference type="NCBI Taxonomy" id="2771"/>
    <lineage>
        <taxon>Eukaryota</taxon>
        <taxon>Rhodophyta</taxon>
        <taxon>Bangiophyceae</taxon>
        <taxon>Cyanidiales</taxon>
        <taxon>Cyanidiaceae</taxon>
        <taxon>Cyanidium</taxon>
    </lineage>
</organism>
<comment type="similarity">
    <text evidence="1">Belongs to the glycosyltransferase 28 family.</text>
</comment>
<evidence type="ECO:0000256" key="1">
    <source>
        <dbReference type="ARBA" id="ARBA00006962"/>
    </source>
</evidence>
<dbReference type="Proteomes" id="UP001301350">
    <property type="component" value="Unassembled WGS sequence"/>
</dbReference>
<feature type="domain" description="Diacylglycerol glucosyltransferase N-terminal" evidence="8">
    <location>
        <begin position="156"/>
        <end position="324"/>
    </location>
</feature>
<name>A0AAV9IPC3_CYACA</name>
<dbReference type="EMBL" id="JANCYW010000001">
    <property type="protein sequence ID" value="KAK4534107.1"/>
    <property type="molecule type" value="Genomic_DNA"/>
</dbReference>
<protein>
    <recommendedName>
        <fullName evidence="2">monogalactosyldiacylglycerol synthase</fullName>
        <ecNumber evidence="2">2.4.1.46</ecNumber>
    </recommendedName>
</protein>
<evidence type="ECO:0000256" key="4">
    <source>
        <dbReference type="ARBA" id="ARBA00022679"/>
    </source>
</evidence>